<keyword evidence="3" id="KW-1185">Reference proteome</keyword>
<dbReference type="Pfam" id="PF04471">
    <property type="entry name" value="Mrr_cat"/>
    <property type="match status" value="1"/>
</dbReference>
<dbReference type="GO" id="GO:0009307">
    <property type="term" value="P:DNA restriction-modification system"/>
    <property type="evidence" value="ECO:0007669"/>
    <property type="project" value="InterPro"/>
</dbReference>
<protein>
    <recommendedName>
        <fullName evidence="1">Restriction endonuclease type IV Mrr domain-containing protein</fullName>
    </recommendedName>
</protein>
<name>A0A4P7VQ39_9BACT</name>
<proteinExistence type="predicted"/>
<dbReference type="Proteomes" id="UP000297031">
    <property type="component" value="Chromosome"/>
</dbReference>
<evidence type="ECO:0000313" key="2">
    <source>
        <dbReference type="EMBL" id="QCD36069.1"/>
    </source>
</evidence>
<sequence>MKVYILGRNNDDKGSQLEELTRQLLEYQGFSNIAKDTQHSGANEIDVRAEKKDYVGIRDIKTPVICECKAYNRPIDMTDWLKFIGKLYIERKKGHEAKHTIGLMISLFGANGCVQGSFRDDFADDERIQLITNDELYYILSKLYSINKATTVKEHLNHNHKIQCWDIDIAYFEKKCYLIVSLDNSKYTICNTSGELMKRHEVEEIVPLINTWTSFSQEMYEDVWSNEETTALLRIIESSMLTGLFSLGNLSLDDVQKHIIYSDSKESVPKEQLKEAALHSRYISIEDNNTLSLTEIDDVIPFINHVYKIGMQVDLFSSEKFQNMIDLKLMEQIKLVQYGLDLDNQERDDCMFLIKHSPSALLYTINADEFLHSYKTIATTNPDIKRLMHNHFFRQLVKLFEEDFSNPVFSSMMRNKFSIAEFNNRTTICLQTKEDKRQISFEQKLLLVPMQGFQQPILLSHILEK</sequence>
<evidence type="ECO:0000259" key="1">
    <source>
        <dbReference type="Pfam" id="PF04471"/>
    </source>
</evidence>
<evidence type="ECO:0000313" key="3">
    <source>
        <dbReference type="Proteomes" id="UP000297031"/>
    </source>
</evidence>
<dbReference type="GO" id="GO:0004519">
    <property type="term" value="F:endonuclease activity"/>
    <property type="evidence" value="ECO:0007669"/>
    <property type="project" value="InterPro"/>
</dbReference>
<feature type="domain" description="Restriction endonuclease type IV Mrr" evidence="1">
    <location>
        <begin position="14"/>
        <end position="87"/>
    </location>
</feature>
<gene>
    <name evidence="2" type="ORF">E7746_09335</name>
</gene>
<dbReference type="EMBL" id="CP039393">
    <property type="protein sequence ID" value="QCD36069.1"/>
    <property type="molecule type" value="Genomic_DNA"/>
</dbReference>
<dbReference type="KEGG" id="mgod:E7746_09335"/>
<dbReference type="GO" id="GO:0003677">
    <property type="term" value="F:DNA binding"/>
    <property type="evidence" value="ECO:0007669"/>
    <property type="project" value="InterPro"/>
</dbReference>
<dbReference type="RefSeq" id="WP_136410625.1">
    <property type="nucleotide sequence ID" value="NZ_CP039393.1"/>
</dbReference>
<organism evidence="2 3">
    <name type="scientific">Muribaculum gordoncarteri</name>
    <dbReference type="NCBI Taxonomy" id="2530390"/>
    <lineage>
        <taxon>Bacteria</taxon>
        <taxon>Pseudomonadati</taxon>
        <taxon>Bacteroidota</taxon>
        <taxon>Bacteroidia</taxon>
        <taxon>Bacteroidales</taxon>
        <taxon>Muribaculaceae</taxon>
        <taxon>Muribaculum</taxon>
    </lineage>
</organism>
<dbReference type="SUPFAM" id="SSF52980">
    <property type="entry name" value="Restriction endonuclease-like"/>
    <property type="match status" value="1"/>
</dbReference>
<dbReference type="OrthoDB" id="1092997at2"/>
<reference evidence="2 3" key="1">
    <citation type="submission" date="2019-02" db="EMBL/GenBank/DDBJ databases">
        <title>Isolation and identification of novel species under the genus Muribaculum.</title>
        <authorList>
            <person name="Miyake S."/>
            <person name="Ding Y."/>
            <person name="Low A."/>
            <person name="Soh M."/>
            <person name="Seedorf H."/>
        </authorList>
    </citation>
    <scope>NUCLEOTIDE SEQUENCE [LARGE SCALE GENOMIC DNA]</scope>
    <source>
        <strain evidence="2 3">TLL-A4</strain>
    </source>
</reference>
<dbReference type="InterPro" id="IPR011335">
    <property type="entry name" value="Restrct_endonuc-II-like"/>
</dbReference>
<accession>A0A4P7VQ39</accession>
<dbReference type="AlphaFoldDB" id="A0A4P7VQ39"/>
<dbReference type="InterPro" id="IPR007560">
    <property type="entry name" value="Restrct_endonuc_IV_Mrr"/>
</dbReference>